<dbReference type="Gene3D" id="3.40.50.720">
    <property type="entry name" value="NAD(P)-binding Rossmann-like Domain"/>
    <property type="match status" value="1"/>
</dbReference>
<dbReference type="PANTHER" id="PTHR47534:SF3">
    <property type="entry name" value="ALCOHOL DEHYDROGENASE-LIKE C-TERMINAL DOMAIN-CONTAINING PROTEIN"/>
    <property type="match status" value="1"/>
</dbReference>
<evidence type="ECO:0008006" key="4">
    <source>
        <dbReference type="Google" id="ProtNLM"/>
    </source>
</evidence>
<dbReference type="Pfam" id="PF00106">
    <property type="entry name" value="adh_short"/>
    <property type="match status" value="1"/>
</dbReference>
<sequence>MPSLKLTDVRASNAAWKPAYTPVAIFVGGTSGIGQAVAETFARQTNGNAHIVLIGRNRAAAESILSKLPPPSKESPNLAPEFMSCDLSRVPNVHETAAGLLKRFPQGINFLFLTAGAISLSGLDPNEDGIDKQLASLYYSKWAFISDLLPALRAAQAAGQDARVSAIHTAGRGGPVDLSDIGLVDTMTNLGLTTAGKLISHVSSYQDLMVESFGERNPSITFAHAFPGTVDTPIMKASPSRILRMVYPIRYLLVPPLWWAISPDECGERQLYGLLNAPAGASRITGDGTDMGPNGQGDETWAEAREKLWAHTEKVVGKGLSS</sequence>
<dbReference type="AlphaFoldDB" id="A0AAW0BPN3"/>
<evidence type="ECO:0000313" key="2">
    <source>
        <dbReference type="EMBL" id="KAK7028596.1"/>
    </source>
</evidence>
<dbReference type="Proteomes" id="UP001362999">
    <property type="component" value="Unassembled WGS sequence"/>
</dbReference>
<name>A0AAW0BPN3_9AGAR</name>
<dbReference type="EMBL" id="JAWWNJ010000028">
    <property type="protein sequence ID" value="KAK7028596.1"/>
    <property type="molecule type" value="Genomic_DNA"/>
</dbReference>
<evidence type="ECO:0000313" key="3">
    <source>
        <dbReference type="Proteomes" id="UP001362999"/>
    </source>
</evidence>
<protein>
    <recommendedName>
        <fullName evidence="4">NAD(P)-binding protein</fullName>
    </recommendedName>
</protein>
<dbReference type="InterPro" id="IPR052228">
    <property type="entry name" value="Sec_Metab_Biosynth_Oxidored"/>
</dbReference>
<dbReference type="SUPFAM" id="SSF51735">
    <property type="entry name" value="NAD(P)-binding Rossmann-fold domains"/>
    <property type="match status" value="1"/>
</dbReference>
<organism evidence="2 3">
    <name type="scientific">Favolaschia claudopus</name>
    <dbReference type="NCBI Taxonomy" id="2862362"/>
    <lineage>
        <taxon>Eukaryota</taxon>
        <taxon>Fungi</taxon>
        <taxon>Dikarya</taxon>
        <taxon>Basidiomycota</taxon>
        <taxon>Agaricomycotina</taxon>
        <taxon>Agaricomycetes</taxon>
        <taxon>Agaricomycetidae</taxon>
        <taxon>Agaricales</taxon>
        <taxon>Marasmiineae</taxon>
        <taxon>Mycenaceae</taxon>
        <taxon>Favolaschia</taxon>
    </lineage>
</organism>
<dbReference type="InterPro" id="IPR002347">
    <property type="entry name" value="SDR_fam"/>
</dbReference>
<dbReference type="GO" id="GO:0016491">
    <property type="term" value="F:oxidoreductase activity"/>
    <property type="evidence" value="ECO:0007669"/>
    <property type="project" value="UniProtKB-KW"/>
</dbReference>
<keyword evidence="1" id="KW-0560">Oxidoreductase</keyword>
<reference evidence="2 3" key="1">
    <citation type="journal article" date="2024" name="J Genomics">
        <title>Draft genome sequencing and assembly of Favolaschia claudopus CIRM-BRFM 2984 isolated from oak limbs.</title>
        <authorList>
            <person name="Navarro D."/>
            <person name="Drula E."/>
            <person name="Chaduli D."/>
            <person name="Cazenave R."/>
            <person name="Ahrendt S."/>
            <person name="Wang J."/>
            <person name="Lipzen A."/>
            <person name="Daum C."/>
            <person name="Barry K."/>
            <person name="Grigoriev I.V."/>
            <person name="Favel A."/>
            <person name="Rosso M.N."/>
            <person name="Martin F."/>
        </authorList>
    </citation>
    <scope>NUCLEOTIDE SEQUENCE [LARGE SCALE GENOMIC DNA]</scope>
    <source>
        <strain evidence="2 3">CIRM-BRFM 2984</strain>
    </source>
</reference>
<evidence type="ECO:0000256" key="1">
    <source>
        <dbReference type="ARBA" id="ARBA00023002"/>
    </source>
</evidence>
<accession>A0AAW0BPN3</accession>
<comment type="caution">
    <text evidence="2">The sequence shown here is derived from an EMBL/GenBank/DDBJ whole genome shotgun (WGS) entry which is preliminary data.</text>
</comment>
<gene>
    <name evidence="2" type="ORF">R3P38DRAFT_3315020</name>
</gene>
<dbReference type="InterPro" id="IPR036291">
    <property type="entry name" value="NAD(P)-bd_dom_sf"/>
</dbReference>
<dbReference type="PANTHER" id="PTHR47534">
    <property type="entry name" value="YALI0E05731P"/>
    <property type="match status" value="1"/>
</dbReference>
<proteinExistence type="predicted"/>
<keyword evidence="3" id="KW-1185">Reference proteome</keyword>
<dbReference type="PRINTS" id="PR00081">
    <property type="entry name" value="GDHRDH"/>
</dbReference>